<feature type="region of interest" description="Disordered" evidence="1">
    <location>
        <begin position="1"/>
        <end position="26"/>
    </location>
</feature>
<organism evidence="3 4">
    <name type="scientific">Sesamum angolense</name>
    <dbReference type="NCBI Taxonomy" id="2727404"/>
    <lineage>
        <taxon>Eukaryota</taxon>
        <taxon>Viridiplantae</taxon>
        <taxon>Streptophyta</taxon>
        <taxon>Embryophyta</taxon>
        <taxon>Tracheophyta</taxon>
        <taxon>Spermatophyta</taxon>
        <taxon>Magnoliopsida</taxon>
        <taxon>eudicotyledons</taxon>
        <taxon>Gunneridae</taxon>
        <taxon>Pentapetalae</taxon>
        <taxon>asterids</taxon>
        <taxon>lamiids</taxon>
        <taxon>Lamiales</taxon>
        <taxon>Pedaliaceae</taxon>
        <taxon>Sesamum</taxon>
    </lineage>
</organism>
<protein>
    <recommendedName>
        <fullName evidence="2">Reverse transcriptase domain-containing protein</fullName>
    </recommendedName>
</protein>
<name>A0AAE2BS51_9LAMI</name>
<accession>A0AAE2BS51</accession>
<reference evidence="3" key="1">
    <citation type="submission" date="2020-06" db="EMBL/GenBank/DDBJ databases">
        <authorList>
            <person name="Li T."/>
            <person name="Hu X."/>
            <person name="Zhang T."/>
            <person name="Song X."/>
            <person name="Zhang H."/>
            <person name="Dai N."/>
            <person name="Sheng W."/>
            <person name="Hou X."/>
            <person name="Wei L."/>
        </authorList>
    </citation>
    <scope>NUCLEOTIDE SEQUENCE</scope>
    <source>
        <strain evidence="3">K16</strain>
        <tissue evidence="3">Leaf</tissue>
    </source>
</reference>
<feature type="domain" description="Reverse transcriptase" evidence="2">
    <location>
        <begin position="201"/>
        <end position="313"/>
    </location>
</feature>
<comment type="caution">
    <text evidence="3">The sequence shown here is derived from an EMBL/GenBank/DDBJ whole genome shotgun (WGS) entry which is preliminary data.</text>
</comment>
<gene>
    <name evidence="3" type="ORF">Sango_1732400</name>
</gene>
<reference evidence="3" key="2">
    <citation type="journal article" date="2024" name="Plant">
        <title>Genomic evolution and insights into agronomic trait innovations of Sesamum species.</title>
        <authorList>
            <person name="Miao H."/>
            <person name="Wang L."/>
            <person name="Qu L."/>
            <person name="Liu H."/>
            <person name="Sun Y."/>
            <person name="Le M."/>
            <person name="Wang Q."/>
            <person name="Wei S."/>
            <person name="Zheng Y."/>
            <person name="Lin W."/>
            <person name="Duan Y."/>
            <person name="Cao H."/>
            <person name="Xiong S."/>
            <person name="Wang X."/>
            <person name="Wei L."/>
            <person name="Li C."/>
            <person name="Ma Q."/>
            <person name="Ju M."/>
            <person name="Zhao R."/>
            <person name="Li G."/>
            <person name="Mu C."/>
            <person name="Tian Q."/>
            <person name="Mei H."/>
            <person name="Zhang T."/>
            <person name="Gao T."/>
            <person name="Zhang H."/>
        </authorList>
    </citation>
    <scope>NUCLEOTIDE SEQUENCE</scope>
    <source>
        <strain evidence="3">K16</strain>
    </source>
</reference>
<evidence type="ECO:0000313" key="4">
    <source>
        <dbReference type="Proteomes" id="UP001289374"/>
    </source>
</evidence>
<sequence>MFGVFDGIRQSGSSRGDGSAGRGASWRNYKASGESRSLGHSVENRVLEENMREIVPYHGESSKSLEGRTEKKVQSRLKSYRAWTWFLWPPGGIICYGGSDRRISDFGYVWEMSMRFNFGMKNEVAILEHLGLWRSLGNALHCDQQDLGYLGDLFTWCNQIEYLETAFSDHPTILLINEVEEEFEAKCPKPRFRFEAAWVRVEDWAEVMANGWVSSHREELERGILQGYPLSPYLFLLCAETFSNLIQQEERIGNIQGVATYRGGPRVSHLLFANDTLIFCQAMWEAELRIKTILNILEEASDLKMNMSKSAIVFSRNTPTK</sequence>
<feature type="compositionally biased region" description="Low complexity" evidence="1">
    <location>
        <begin position="11"/>
        <end position="25"/>
    </location>
</feature>
<keyword evidence="4" id="KW-1185">Reference proteome</keyword>
<dbReference type="Proteomes" id="UP001289374">
    <property type="component" value="Unassembled WGS sequence"/>
</dbReference>
<dbReference type="Pfam" id="PF00078">
    <property type="entry name" value="RVT_1"/>
    <property type="match status" value="1"/>
</dbReference>
<proteinExistence type="predicted"/>
<dbReference type="AlphaFoldDB" id="A0AAE2BS51"/>
<dbReference type="InterPro" id="IPR000477">
    <property type="entry name" value="RT_dom"/>
</dbReference>
<evidence type="ECO:0000256" key="1">
    <source>
        <dbReference type="SAM" id="MobiDB-lite"/>
    </source>
</evidence>
<evidence type="ECO:0000313" key="3">
    <source>
        <dbReference type="EMBL" id="KAK4395781.1"/>
    </source>
</evidence>
<dbReference type="EMBL" id="JACGWL010000009">
    <property type="protein sequence ID" value="KAK4395781.1"/>
    <property type="molecule type" value="Genomic_DNA"/>
</dbReference>
<evidence type="ECO:0000259" key="2">
    <source>
        <dbReference type="Pfam" id="PF00078"/>
    </source>
</evidence>